<dbReference type="Pfam" id="PF00305">
    <property type="entry name" value="Lipoxygenase"/>
    <property type="match status" value="1"/>
</dbReference>
<evidence type="ECO:0000259" key="4">
    <source>
        <dbReference type="PROSITE" id="PS51393"/>
    </source>
</evidence>
<proteinExistence type="predicted"/>
<evidence type="ECO:0000256" key="2">
    <source>
        <dbReference type="ARBA" id="ARBA00022964"/>
    </source>
</evidence>
<accession>A0A7J7HHB4</accession>
<evidence type="ECO:0000313" key="6">
    <source>
        <dbReference type="Proteomes" id="UP000593564"/>
    </source>
</evidence>
<dbReference type="InterPro" id="IPR013819">
    <property type="entry name" value="LipOase_C"/>
</dbReference>
<organism evidence="5 6">
    <name type="scientific">Camellia sinensis</name>
    <name type="common">Tea plant</name>
    <name type="synonym">Thea sinensis</name>
    <dbReference type="NCBI Taxonomy" id="4442"/>
    <lineage>
        <taxon>Eukaryota</taxon>
        <taxon>Viridiplantae</taxon>
        <taxon>Streptophyta</taxon>
        <taxon>Embryophyta</taxon>
        <taxon>Tracheophyta</taxon>
        <taxon>Spermatophyta</taxon>
        <taxon>Magnoliopsida</taxon>
        <taxon>eudicotyledons</taxon>
        <taxon>Gunneridae</taxon>
        <taxon>Pentapetalae</taxon>
        <taxon>asterids</taxon>
        <taxon>Ericales</taxon>
        <taxon>Theaceae</taxon>
        <taxon>Camellia</taxon>
    </lineage>
</organism>
<dbReference type="InterPro" id="IPR001246">
    <property type="entry name" value="LipOase_plant"/>
</dbReference>
<evidence type="ECO:0000313" key="5">
    <source>
        <dbReference type="EMBL" id="KAF5952223.1"/>
    </source>
</evidence>
<keyword evidence="2" id="KW-0223">Dioxygenase</keyword>
<evidence type="ECO:0000256" key="1">
    <source>
        <dbReference type="ARBA" id="ARBA00022723"/>
    </source>
</evidence>
<reference evidence="6" key="1">
    <citation type="journal article" date="2020" name="Nat. Commun.">
        <title>Genome assembly of wild tea tree DASZ reveals pedigree and selection history of tea varieties.</title>
        <authorList>
            <person name="Zhang W."/>
            <person name="Zhang Y."/>
            <person name="Qiu H."/>
            <person name="Guo Y."/>
            <person name="Wan H."/>
            <person name="Zhang X."/>
            <person name="Scossa F."/>
            <person name="Alseekh S."/>
            <person name="Zhang Q."/>
            <person name="Wang P."/>
            <person name="Xu L."/>
            <person name="Schmidt M.H."/>
            <person name="Jia X."/>
            <person name="Li D."/>
            <person name="Zhu A."/>
            <person name="Guo F."/>
            <person name="Chen W."/>
            <person name="Ni D."/>
            <person name="Usadel B."/>
            <person name="Fernie A.R."/>
            <person name="Wen W."/>
        </authorList>
    </citation>
    <scope>NUCLEOTIDE SEQUENCE [LARGE SCALE GENOMIC DNA]</scope>
    <source>
        <strain evidence="6">cv. G240</strain>
    </source>
</reference>
<dbReference type="PANTHER" id="PTHR11771">
    <property type="entry name" value="LIPOXYGENASE"/>
    <property type="match status" value="1"/>
</dbReference>
<dbReference type="GO" id="GO:0016702">
    <property type="term" value="F:oxidoreductase activity, acting on single donors with incorporation of molecular oxygen, incorporation of two atoms of oxygen"/>
    <property type="evidence" value="ECO:0007669"/>
    <property type="project" value="InterPro"/>
</dbReference>
<evidence type="ECO:0000256" key="3">
    <source>
        <dbReference type="ARBA" id="ARBA00023002"/>
    </source>
</evidence>
<sequence length="192" mass="22880">MSTYAWRWLHLEETKRLTYFRSETPSTLIEYRKQELVNLRGDGKGKLEKWDRVYDHSYCNDLGDLDKGSKYVRPVLGGSSNYLYPRRRRTCRPPTKTGYPFVLVPLLMSFNIYVPRDERFGHLKMSDFLACALKFVFNFLFQSLRHYLIKHLMSLILSKIHSKSSNEESSYQRDLYLTRLRKTSSWKLSKKS</sequence>
<feature type="domain" description="Lipoxygenase" evidence="4">
    <location>
        <begin position="18"/>
        <end position="192"/>
    </location>
</feature>
<dbReference type="Gene3D" id="4.10.375.10">
    <property type="entry name" value="Lipoxygenase-1, Domain 2"/>
    <property type="match status" value="1"/>
</dbReference>
<dbReference type="EMBL" id="JACBKZ010000004">
    <property type="protein sequence ID" value="KAF5952223.1"/>
    <property type="molecule type" value="Genomic_DNA"/>
</dbReference>
<protein>
    <recommendedName>
        <fullName evidence="4">Lipoxygenase domain-containing protein</fullName>
    </recommendedName>
</protein>
<reference evidence="5 6" key="2">
    <citation type="submission" date="2020-07" db="EMBL/GenBank/DDBJ databases">
        <title>Genome assembly of wild tea tree DASZ reveals pedigree and selection history of tea varieties.</title>
        <authorList>
            <person name="Zhang W."/>
        </authorList>
    </citation>
    <scope>NUCLEOTIDE SEQUENCE [LARGE SCALE GENOMIC DNA]</scope>
    <source>
        <strain evidence="6">cv. G240</strain>
        <tissue evidence="5">Leaf</tissue>
    </source>
</reference>
<gene>
    <name evidence="5" type="ORF">HYC85_010167</name>
</gene>
<dbReference type="InterPro" id="IPR000907">
    <property type="entry name" value="LipOase"/>
</dbReference>
<dbReference type="GO" id="GO:0046872">
    <property type="term" value="F:metal ion binding"/>
    <property type="evidence" value="ECO:0007669"/>
    <property type="project" value="UniProtKB-KW"/>
</dbReference>
<dbReference type="AlphaFoldDB" id="A0A7J7HHB4"/>
<dbReference type="GO" id="GO:0034440">
    <property type="term" value="P:lipid oxidation"/>
    <property type="evidence" value="ECO:0007669"/>
    <property type="project" value="InterPro"/>
</dbReference>
<dbReference type="Proteomes" id="UP000593564">
    <property type="component" value="Unassembled WGS sequence"/>
</dbReference>
<keyword evidence="6" id="KW-1185">Reference proteome</keyword>
<dbReference type="PRINTS" id="PR00468">
    <property type="entry name" value="PLTLPOXGNASE"/>
</dbReference>
<dbReference type="InterPro" id="IPR036226">
    <property type="entry name" value="LipOase_C_sf"/>
</dbReference>
<name>A0A7J7HHB4_CAMSI</name>
<dbReference type="PROSITE" id="PS51393">
    <property type="entry name" value="LIPOXYGENASE_3"/>
    <property type="match status" value="1"/>
</dbReference>
<dbReference type="SUPFAM" id="SSF48484">
    <property type="entry name" value="Lipoxigenase"/>
    <property type="match status" value="1"/>
</dbReference>
<keyword evidence="3" id="KW-0560">Oxidoreductase</keyword>
<keyword evidence="1" id="KW-0479">Metal-binding</keyword>
<comment type="caution">
    <text evidence="5">The sequence shown here is derived from an EMBL/GenBank/DDBJ whole genome shotgun (WGS) entry which is preliminary data.</text>
</comment>